<keyword evidence="24 32" id="KW-0175">Coiled coil</keyword>
<keyword evidence="26 32" id="KW-0564">Palmitate</keyword>
<dbReference type="SUPFAM" id="SSF56502">
    <property type="entry name" value="gp120 core"/>
    <property type="match status" value="2"/>
</dbReference>
<dbReference type="GO" id="GO:0052031">
    <property type="term" value="P:symbiont-mediated perturbation of host defense response"/>
    <property type="evidence" value="ECO:0007669"/>
    <property type="project" value="UniProtKB-UniRule"/>
</dbReference>
<evidence type="ECO:0000256" key="21">
    <source>
        <dbReference type="ARBA" id="ARBA00022890"/>
    </source>
</evidence>
<keyword evidence="13 32" id="KW-0165">Cleavage on pair of basic residues</keyword>
<keyword evidence="31 32" id="KW-1160">Virus entry into host cell</keyword>
<evidence type="ECO:0000256" key="6">
    <source>
        <dbReference type="ARBA" id="ARBA00004650"/>
    </source>
</evidence>
<protein>
    <recommendedName>
        <fullName evidence="32">Envelope glycoprotein gp160</fullName>
    </recommendedName>
    <alternativeName>
        <fullName evidence="32">Env polyprotein</fullName>
    </alternativeName>
    <component>
        <recommendedName>
            <fullName evidence="32">Surface protein gp120</fullName>
            <shortName evidence="32">SU</shortName>
        </recommendedName>
        <alternativeName>
            <fullName evidence="32">Glycoprotein 120</fullName>
            <shortName evidence="32">gp120</shortName>
        </alternativeName>
    </component>
    <component>
        <recommendedName>
            <fullName evidence="32">Transmembrane protein gp41</fullName>
            <shortName evidence="32">TM</shortName>
        </recommendedName>
        <alternativeName>
            <fullName evidence="32">Glycoprotein 41</fullName>
            <shortName evidence="32">gp41</shortName>
        </alternativeName>
    </component>
</protein>
<keyword evidence="7 32" id="KW-1168">Fusion of virus membrane with host membrane</keyword>
<gene>
    <name evidence="32 36" type="primary">env</name>
</gene>
<evidence type="ECO:0000256" key="28">
    <source>
        <dbReference type="ARBA" id="ARBA00023180"/>
    </source>
</evidence>
<feature type="disulfide bond" evidence="32">
    <location>
        <begin position="53"/>
        <end position="73"/>
    </location>
</feature>
<dbReference type="GO" id="GO:0019064">
    <property type="term" value="P:fusion of virus membrane with host plasma membrane"/>
    <property type="evidence" value="ECO:0007669"/>
    <property type="project" value="UniProtKB-UniRule"/>
</dbReference>
<dbReference type="Gene3D" id="1.20.5.490">
    <property type="entry name" value="Single helix bin"/>
    <property type="match status" value="1"/>
</dbReference>
<keyword evidence="14 32" id="KW-0812">Transmembrane</keyword>
<dbReference type="Gene3D" id="2.170.40.20">
    <property type="entry name" value="Human immunodeficiency virus 1, Gp160, envelope glycoprotein"/>
    <property type="match status" value="2"/>
</dbReference>
<feature type="short sequence motif" description="YXXL motif; contains endocytosis signal" evidence="32">
    <location>
        <begin position="701"/>
        <end position="704"/>
    </location>
</feature>
<comment type="domain">
    <text evidence="32">The membrane proximal external region (MPER) present in gp41 is a tryptophan-rich region recognized by the antibodies 2F5, Z13, and 4E10. MPER seems to play a role in fusion.</text>
</comment>
<dbReference type="FunFam" id="2.170.40.20:FF:000003">
    <property type="entry name" value="Envelope glycoprotein gp160"/>
    <property type="match status" value="1"/>
</dbReference>
<comment type="PTM">
    <text evidence="32">Specific enzymatic cleavages in vivo yield mature proteins. Envelope glycoproteins are synthesized as a inactive precursor that is heavily N-glycosylated and processed likely by host cell furin in the Golgi to yield the mature SU and TM proteins. The cleavage site between SU and TM requires the minimal sequence [KR]-X-[KR]-R. About 2 of the 9 disulfide bonds of gp41 are reduced by P4HB/PDI, following binding to CD4 receptor.</text>
</comment>
<comment type="similarity">
    <text evidence="32">Belongs to the HIV-1 env protein family.</text>
</comment>
<keyword evidence="8 32" id="KW-1170">Fusion of virus membrane with host endosomal membrane</keyword>
<dbReference type="GO" id="GO:0039654">
    <property type="term" value="P:fusion of virus membrane with host endosome membrane"/>
    <property type="evidence" value="ECO:0007669"/>
    <property type="project" value="UniProtKB-UniRule"/>
</dbReference>
<evidence type="ECO:0000259" key="35">
    <source>
        <dbReference type="Pfam" id="PF00517"/>
    </source>
</evidence>
<feature type="domain" description="Human immunodeficiency virus 1 envelope glycoprotein Gp120" evidence="34">
    <location>
        <begin position="139"/>
        <end position="501"/>
    </location>
</feature>
<feature type="region of interest" description="Immunosuppression" evidence="32">
    <location>
        <begin position="563"/>
        <end position="581"/>
    </location>
</feature>
<evidence type="ECO:0000256" key="33">
    <source>
        <dbReference type="RuleBase" id="RU363095"/>
    </source>
</evidence>
<dbReference type="HAMAP" id="MF_04083">
    <property type="entry name" value="HIV_ENV"/>
    <property type="match status" value="1"/>
</dbReference>
<feature type="domain" description="Human immunodeficiency virus 1 envelope glycoprotein Gp120" evidence="34">
    <location>
        <begin position="33"/>
        <end position="131"/>
    </location>
</feature>
<dbReference type="InterPro" id="IPR000777">
    <property type="entry name" value="HIV1_Gp120"/>
</dbReference>
<feature type="region of interest" description="CD4-binding loop" evidence="32">
    <location>
        <begin position="356"/>
        <end position="366"/>
    </location>
</feature>
<evidence type="ECO:0000256" key="14">
    <source>
        <dbReference type="ARBA" id="ARBA00022692"/>
    </source>
</evidence>
<proteinExistence type="inferred from homology"/>
<dbReference type="Pfam" id="PF00517">
    <property type="entry name" value="GP41"/>
    <property type="match status" value="1"/>
</dbReference>
<dbReference type="GO" id="GO:1903911">
    <property type="term" value="P:positive regulation of receptor clustering"/>
    <property type="evidence" value="ECO:0007669"/>
    <property type="project" value="UniProtKB-UniRule"/>
</dbReference>
<evidence type="ECO:0000256" key="5">
    <source>
        <dbReference type="ARBA" id="ARBA00004578"/>
    </source>
</evidence>
<evidence type="ECO:0000256" key="20">
    <source>
        <dbReference type="ARBA" id="ARBA00022879"/>
    </source>
</evidence>
<keyword evidence="17 32" id="KW-1161">Viral attachment to host cell</keyword>
<dbReference type="GO" id="GO:0020002">
    <property type="term" value="C:host cell plasma membrane"/>
    <property type="evidence" value="ECO:0007669"/>
    <property type="project" value="UniProtKB-SubCell"/>
</dbReference>
<keyword evidence="9 32" id="KW-1032">Host cell membrane</keyword>
<evidence type="ECO:0000256" key="31">
    <source>
        <dbReference type="ARBA" id="ARBA00023296"/>
    </source>
</evidence>
<dbReference type="InterPro" id="IPR036377">
    <property type="entry name" value="Gp120_core_sf"/>
</dbReference>
<evidence type="ECO:0000256" key="17">
    <source>
        <dbReference type="ARBA" id="ARBA00022804"/>
    </source>
</evidence>
<dbReference type="GO" id="GO:0019062">
    <property type="term" value="P:virion attachment to host cell"/>
    <property type="evidence" value="ECO:0007669"/>
    <property type="project" value="UniProtKB-UniRule"/>
</dbReference>
<feature type="short sequence motif" description="Di-leucine internalization motif" evidence="32">
    <location>
        <begin position="851"/>
        <end position="852"/>
    </location>
</feature>
<comment type="PTM">
    <text evidence="32">Highly glycosylated by host. The high number of glycan on the protein is reffered to as 'glycan shield' because it contributes to hide protein sequence from adaptive immune system.</text>
</comment>
<feature type="transmembrane region" description="Helical" evidence="33">
    <location>
        <begin position="667"/>
        <end position="694"/>
    </location>
</feature>
<evidence type="ECO:0000256" key="12">
    <source>
        <dbReference type="ARBA" id="ARBA00022595"/>
    </source>
</evidence>
<dbReference type="FunFam" id="2.170.40.20:FF:000004">
    <property type="entry name" value="Envelope glycoprotein gp160"/>
    <property type="match status" value="1"/>
</dbReference>
<evidence type="ECO:0000256" key="23">
    <source>
        <dbReference type="ARBA" id="ARBA00023046"/>
    </source>
</evidence>
<evidence type="ECO:0000256" key="16">
    <source>
        <dbReference type="ARBA" id="ARBA00022729"/>
    </source>
</evidence>
<evidence type="ECO:0000256" key="26">
    <source>
        <dbReference type="ARBA" id="ARBA00023139"/>
    </source>
</evidence>
<keyword evidence="29 32" id="KW-0899">Viral immunoevasion</keyword>
<organism evidence="36">
    <name type="scientific">Human immunodeficiency virus type 1</name>
    <name type="common">HIV-1</name>
    <dbReference type="NCBI Taxonomy" id="11676"/>
    <lineage>
        <taxon>Viruses</taxon>
        <taxon>Riboviria</taxon>
        <taxon>Pararnavirae</taxon>
        <taxon>Artverviricota</taxon>
        <taxon>Revtraviricetes</taxon>
        <taxon>Ortervirales</taxon>
        <taxon>Retroviridae</taxon>
        <taxon>Orthoretrovirinae</taxon>
        <taxon>Lentivirus</taxon>
        <taxon>Lentivirus humimdef1</taxon>
    </lineage>
</organism>
<evidence type="ECO:0000256" key="24">
    <source>
        <dbReference type="ARBA" id="ARBA00023054"/>
    </source>
</evidence>
<evidence type="ECO:0000256" key="18">
    <source>
        <dbReference type="ARBA" id="ARBA00022844"/>
    </source>
</evidence>
<evidence type="ECO:0000256" key="10">
    <source>
        <dbReference type="ARBA" id="ARBA00022570"/>
    </source>
</evidence>
<comment type="miscellaneous">
    <text evidence="32">Inhibitors targeting HIV-1 viral envelope proteins are used as antiretroviral drugs. Attachment of virions to the cell surface via non-specific interactions and CD4 binding can be blocked by inhibitors that include cyanovirin-N, cyclotriazadisulfonamide analogs, PRO 2000, TNX 355 and PRO 542. In addition, BMS 806 can block CD4-induced conformational changes. Env interactions with the coreceptor molecules can be targeted by CCR5 antagonists including SCH-D, maraviroc (UK 427857) and aplaviroc (GW 873140), and the CXCR4 antagonist AMD 070. Fusion of viral and cellular membranes can be inhibited by peptides such as enfuvirtide and tifuvirtide (T 1249). Resistance to inhibitors associated with mutations in Env are observed. Most of the time, single mutations confer only a modest reduction in drug susceptibility. Combination of several mutations is usually required to develop a high-level drug resistance.</text>
</comment>
<comment type="function">
    <text evidence="32">Envelope glycoprotein gp160: Oligomerizes in the host endoplasmic reticulum into predominantly trimers. In a second time, gp160 transits in the host Golgi, where glycosylation is completed. The precursor is then proteolytically cleaved in the trans-Golgi and thereby activated by cellular furin or furin-like proteases to produce gp120 and gp41.</text>
</comment>
<evidence type="ECO:0000256" key="2">
    <source>
        <dbReference type="ARBA" id="ARBA00004433"/>
    </source>
</evidence>
<evidence type="ECO:0000256" key="11">
    <source>
        <dbReference type="ARBA" id="ARBA00022581"/>
    </source>
</evidence>
<dbReference type="Gene3D" id="1.10.287.210">
    <property type="match status" value="1"/>
</dbReference>
<dbReference type="InterPro" id="IPR000328">
    <property type="entry name" value="GP41-like"/>
</dbReference>
<comment type="function">
    <text evidence="32">Surface protein gp120: Attaches the virus to the host lymphoid cell by binding to the primary receptor CD4. This interaction induces a structural rearrangement creating a high affinity binding site for a chemokine coreceptor like CXCR4 and/or CCR5. Acts as a ligand for CD209/DC-SIGN and CLEC4M/DC-SIGNR, which are respectively found on dendritic cells (DCs), and on endothelial cells of liver sinusoids and lymph node sinuses. These interactions allow capture of viral particles at mucosal surfaces by these cells and subsequent transmission to permissive cells. HIV subverts the migration properties of dendritic cells to gain access to CD4+ T-cells in lymph nodes. Virus transmission to permissive T-cells occurs either in trans (without DCs infection, through viral capture and transmission), or in cis (following DCs productive infection, through the usual CD4-gp120 interaction), thereby inducing a robust infection. In trans infection, bound virions remain infectious over days and it is proposed that they are not degraded, but protected in non-lysosomal acidic organelles within the DCs close to the cell membrane thus contributing to the viral infectious potential during DCs' migration from the periphery to the lymphoid tissues. On arrival at lymphoid tissues, intact virions recycle back to DCs' cell surface allowing virus transmission to CD4+ T-cells.</text>
</comment>
<keyword evidence="16 32" id="KW-0732">Signal</keyword>
<keyword evidence="10 32" id="KW-1165">Clathrin-mediated endocytosis of virus by host</keyword>
<comment type="function">
    <text evidence="32">Transmembrane protein gp41: Acts as a class I viral fusion protein. Under the current model, the protein has at least 3 conformational states: pre-fusion native state, pre-hairpin intermediate state, and post-fusion hairpin state. During fusion of viral and target intracellular membranes, the coiled coil regions (heptad repeats) assume a trimer-of-hairpins structure, positioning the fusion peptide in close proximity to the C-terminal region of the ectodomain. The formation of this structure appears to drive apposition and subsequent fusion of viral and target cell membranes. Complete fusion occurs in host cell endosomes and is dynamin-dependent, however some lipid transfer might occur at the plasma membrane. The virus undergoes clathrin-dependent internalization long before endosomal fusion, thus minimizing the surface exposure of conserved viral epitopes during fusion and reducing the efficacy of inhibitors targeting these epitopes. Membranes fusion leads to delivery of the nucleocapsid into the cytoplasm.</text>
</comment>
<keyword evidence="30 32" id="KW-0449">Lipoprotein</keyword>
<dbReference type="Pfam" id="PF00516">
    <property type="entry name" value="GP120"/>
    <property type="match status" value="2"/>
</dbReference>
<keyword evidence="21 32" id="KW-1164">Virus endocytosis by host</keyword>
<keyword evidence="22 32" id="KW-1133">Transmembrane helix</keyword>
<reference evidence="36" key="1">
    <citation type="journal article" date="2021" name="AIDS Res. Hum. Retroviruses">
        <title>Genetic Characteristics of Three Unique Recombinant Forms of HIV-1 in Yunnan, China.</title>
        <authorList>
            <person name="Xie Y.N."/>
            <person name="Li S.L."/>
            <person name="Yang R.R."/>
            <person name="Huang J."/>
            <person name="Peng X."/>
            <person name="Xu W."/>
            <person name="Cheng S.W."/>
            <person name="Zhou Y.H."/>
            <person name="Chen X."/>
            <person name="Li H."/>
        </authorList>
    </citation>
    <scope>NUCLEOTIDE SEQUENCE</scope>
    <source>
        <strain evidence="36">MM32F837</strain>
    </source>
</reference>
<evidence type="ECO:0000256" key="1">
    <source>
        <dbReference type="ARBA" id="ARBA00004402"/>
    </source>
</evidence>
<feature type="domain" description="Retroviral envelope protein GP41-like" evidence="35">
    <location>
        <begin position="519"/>
        <end position="709"/>
    </location>
</feature>
<evidence type="ECO:0000256" key="15">
    <source>
        <dbReference type="ARBA" id="ARBA00022703"/>
    </source>
</evidence>
<evidence type="ECO:0000256" key="13">
    <source>
        <dbReference type="ARBA" id="ARBA00022685"/>
    </source>
</evidence>
<evidence type="ECO:0000256" key="27">
    <source>
        <dbReference type="ARBA" id="ARBA00023157"/>
    </source>
</evidence>
<feature type="site" description="Cleavage; by host furin" evidence="32">
    <location>
        <begin position="501"/>
        <end position="502"/>
    </location>
</feature>
<comment type="subcellular location">
    <molecule>Transmembrane protein gp41</molecule>
    <subcellularLocation>
        <location evidence="32">Virion membrane</location>
        <topology evidence="32">Single-pass type I membrane protein</topology>
    </subcellularLocation>
    <subcellularLocation>
        <location evidence="32">Host cell membrane</location>
        <topology evidence="32">Single-pass type I membrane protein</topology>
    </subcellularLocation>
    <subcellularLocation>
        <location evidence="32">Host endosome membrane</location>
        <topology evidence="32">Single-pass type I membrane protein</topology>
    </subcellularLocation>
    <text evidence="32">It is probably concentrated at the site of budding and incorporated into the virions possibly by contacts between the cytoplasmic tail of Env and the N-terminus of Gag.</text>
</comment>
<comment type="PTM">
    <text evidence="32">Palmitoylation of the transmembrane protein and of Env polyprotein (prior to its proteolytic cleavage) is essential for their association with host cell membrane lipid rafts. Palmitoylation is therefore required for envelope trafficking to classical lipid rafts, but not for viral replication.</text>
</comment>
<organismHost>
    <name type="scientific">Homo sapiens</name>
    <name type="common">Human</name>
    <dbReference type="NCBI Taxonomy" id="9606"/>
</organismHost>
<feature type="disulfide bond" evidence="32">
    <location>
        <begin position="222"/>
        <end position="233"/>
    </location>
</feature>
<evidence type="ECO:0000313" key="36">
    <source>
        <dbReference type="EMBL" id="QNG42762.1"/>
    </source>
</evidence>
<dbReference type="GO" id="GO:0019031">
    <property type="term" value="C:viral envelope"/>
    <property type="evidence" value="ECO:0007669"/>
    <property type="project" value="UniProtKB-KW"/>
</dbReference>
<keyword evidence="25 32" id="KW-0472">Membrane</keyword>
<keyword evidence="23 32" id="KW-1039">Host endosome</keyword>
<evidence type="ECO:0000256" key="25">
    <source>
        <dbReference type="ARBA" id="ARBA00023136"/>
    </source>
</evidence>
<dbReference type="GO" id="GO:0019082">
    <property type="term" value="P:viral protein processing"/>
    <property type="evidence" value="ECO:0007669"/>
    <property type="project" value="UniProtKB-UniRule"/>
</dbReference>
<keyword evidence="11 32" id="KW-0945">Host-virus interaction</keyword>
<dbReference type="GO" id="GO:0005198">
    <property type="term" value="F:structural molecule activity"/>
    <property type="evidence" value="ECO:0007669"/>
    <property type="project" value="UniProtKB-UniRule"/>
</dbReference>
<feature type="disulfide bond" evidence="32">
    <location>
        <begin position="587"/>
        <end position="593"/>
    </location>
</feature>
<dbReference type="CDD" id="cd09909">
    <property type="entry name" value="HIV-1-like_HR1-HR2"/>
    <property type="match status" value="1"/>
</dbReference>
<feature type="region of interest" description="MPER; binding to GalCer" evidence="32">
    <location>
        <begin position="651"/>
        <end position="672"/>
    </location>
</feature>
<sequence>MRVKETQMNWPNLWKWGTLIIGLVIICSASDNLWVTVYYGVPVWRDANTTLFCASDAKAYDTEVHNVWATHACVPTDPNPQEIPLENITENFNMWKNEMVEQMQEDIISLWDQSLKPCVKLTPLCVTLKCNVSNSLVNVTGTAKEEMKNCSFNVTTEIRDKRKKESALFYRLDIVPLGENSSDYYRLINCNTSAITQACPKVTFDPIPIPYCGPAGYALLKCKDKKFNGTGQCHNVSTVQCTHGIKPVVSTQLLLNGSLAEGEIIIRTENMPDNPKIIIVHLNQSVEITCARPNNNPRKNIGIGPGQTFYATGGIIGDIRQAHCNISKGIWNKTLQEVGKKLAEYFTNKTINFNSSSGGDLEITTHTFNCRGEFFYCNTSKLFNSTYNSKYNGTQNDSEIITIPCRIKQIINMWQKVGRAMYAPPIGNITCKSNITGILLVRDGGLTPENDTDTTEIFRPGGGDMKDNWRSELYKYKVVEVKPLGLAPTGAKRRVVEREKRAALGAVFLGFLGMAGSTMGVASLTLTVQARQLLSGIVQQQSNLLRAIEAQQHMLQLTVWGIKQLQTRVLALERYLTDQQLLGIWGCSGKLICTTTVRWNSSWSNKTQDEIWKNMTWMQWDREIRNYTNTIYGLLENAQNQQEENEKDLLALDSWKNLWSWFDITNWLWYIKIFIMIVGGLIGLRIIFAVLSIVNRVRQGYSPLSFQIPFHQQREPDRPERIEEGGGEQGRDRSVRLVSGFLALVWEDLRNLCLFCYHRLRDLTSIAARIVELLGRSSLKGLRQGWEVLKYLGNLLLYWIRELKISAISLLDTTAIAVAGWTDRVIEVAQIAGRAILHIPRRIRQGFERSLL</sequence>
<evidence type="ECO:0000256" key="19">
    <source>
        <dbReference type="ARBA" id="ARBA00022870"/>
    </source>
</evidence>
<comment type="subcellular location">
    <molecule>Surface protein gp120</molecule>
    <subcellularLocation>
        <location evidence="32">Virion membrane</location>
        <topology evidence="32">Peripheral membrane protein</topology>
    </subcellularLocation>
    <subcellularLocation>
        <location evidence="32">Host cell membrane</location>
        <topology evidence="32">Peripheral membrane protein</topology>
    </subcellularLocation>
    <subcellularLocation>
        <location evidence="32">Host endosome membrane</location>
        <topology evidence="32">Single-pass type I membrane protein</topology>
    </subcellularLocation>
    <text evidence="32">The surface protein is not anchored to the viral envelope, but associates with the extravirion surface through its binding to TM. It is probably concentrated at the site of budding and incorporated into the virions possibly by contacts between the cytoplasmic tail of Env and the N-terminus of Gag.</text>
</comment>
<evidence type="ECO:0000256" key="29">
    <source>
        <dbReference type="ARBA" id="ARBA00023280"/>
    </source>
</evidence>
<comment type="subunit">
    <text evidence="32">The mature envelope protein (Env) consists of a homotrimer of non-covalently associated gp120-gp41 heterodimers. The resulting complex protrudes from the virus surface as a spike. There seems to be as few as 10 spikes on the average virion. Surface protein gp120 interacts with host CD4, CCR5 and CXCR4. Gp120 also interacts with the C-type lectins CD209/DC-SIGN and CLEC4M/DC-SIGNR (collectively referred to as DC-SIGN(R)). Gp120 and gp41 interact with GalCer. Gp120 interacts with host ITGA4/ITGB7 complex; on CD4+ T-cells, this interaction results in rapid activation of integrin ITGAL/LFA-1, which facilitates efficient cell-to-cell spreading of HIV-1. Gp120 interacts with cell-associated heparan sulfate; this interaction increases virus infectivity on permissive cells and may be involved in infection of CD4- cells.</text>
</comment>
<comment type="domain">
    <text evidence="32">Some of the most genetically diverse regions of the viral genome are present in Env. They are called variable regions 1 through 5 (V1 through V5). Coreceptor usage of gp120 is determined mainly by the primary structure of the third variable region (V3) in the outer domain of gp120. The sequence of V3 determines which coreceptor, CCR5 and/or CXCR4 (corresponding to R5/macrophage, X4/T cell and R5X4/T cell and macrophage tropism), is used to trigger the fusion potential of the Env complex, and hence which cells the virus can infect. Binding to CCR5 involves a region adjacent in addition to V3.</text>
</comment>
<dbReference type="SUPFAM" id="SSF58069">
    <property type="entry name" value="Virus ectodomain"/>
    <property type="match status" value="1"/>
</dbReference>
<feature type="coiled-coil region" evidence="32">
    <location>
        <begin position="622"/>
        <end position="656"/>
    </location>
</feature>
<comment type="domain">
    <text evidence="32">The YXXL motif is involved in determining the exact site of viral release at the surface of infected mononuclear cells and promotes endocytosis. YXXL and di-leucine endocytosis motifs interact directly or indirectly with the clathrin adapter complexes, opperate independently, and their activities are not additive.</text>
</comment>
<name>A0A860MSQ5_HV1</name>
<dbReference type="GO" id="GO:0016020">
    <property type="term" value="C:membrane"/>
    <property type="evidence" value="ECO:0007669"/>
    <property type="project" value="UniProtKB-UniRule"/>
</dbReference>
<dbReference type="EMBL" id="MT783423">
    <property type="protein sequence ID" value="QNG42762.1"/>
    <property type="molecule type" value="Genomic_RNA"/>
</dbReference>
<evidence type="ECO:0000256" key="4">
    <source>
        <dbReference type="ARBA" id="ARBA00004563"/>
    </source>
</evidence>
<keyword evidence="20 32" id="KW-0261">Viral envelope protein</keyword>
<comment type="domain">
    <text evidence="32 33">The 17 amino acids long immunosuppressive region is present in many retroviral envelope proteins. Synthetic peptides derived from this relatively conserved sequence inhibit immune function in vitro and in vivo.</text>
</comment>
<evidence type="ECO:0000256" key="22">
    <source>
        <dbReference type="ARBA" id="ARBA00022989"/>
    </source>
</evidence>
<dbReference type="GO" id="GO:1903908">
    <property type="term" value="P:positive regulation of plasma membrane raft polarization"/>
    <property type="evidence" value="ECO:0007669"/>
    <property type="project" value="UniProtKB-UniRule"/>
</dbReference>
<keyword evidence="18 32" id="KW-0946">Virion</keyword>
<keyword evidence="15 32" id="KW-0053">Apoptosis</keyword>
<feature type="chain" id="PRO_5033174452" description="Envelope glycoprotein gp160" evidence="32">
    <location>
        <begin position="32"/>
        <end position="852"/>
    </location>
</feature>
<keyword evidence="19 32" id="KW-1043">Host membrane</keyword>
<feature type="transmembrane region" description="Helical" evidence="33">
    <location>
        <begin position="502"/>
        <end position="526"/>
    </location>
</feature>
<feature type="lipid moiety-binding region" description="S-palmitoyl cysteine; by host" evidence="32">
    <location>
        <position position="753"/>
    </location>
</feature>
<keyword evidence="28 32" id="KW-0325">Glycoprotein</keyword>
<feature type="disulfide bond" evidence="32">
    <location>
        <begin position="212"/>
        <end position="241"/>
    </location>
</feature>
<keyword evidence="27 32" id="KW-1015">Disulfide bond</keyword>
<feature type="chain" id="PRO_5033174450" description="Transmembrane protein gp41" evidence="32">
    <location>
        <begin position="502"/>
        <end position="852"/>
    </location>
</feature>
<feature type="topological domain" description="Cytoplasmic" evidence="32">
    <location>
        <begin position="695"/>
        <end position="852"/>
    </location>
</feature>
<dbReference type="GO" id="GO:0044175">
    <property type="term" value="C:host cell endosome membrane"/>
    <property type="evidence" value="ECO:0007669"/>
    <property type="project" value="UniProtKB-SubCell"/>
</dbReference>
<evidence type="ECO:0000256" key="7">
    <source>
        <dbReference type="ARBA" id="ARBA00022506"/>
    </source>
</evidence>
<dbReference type="GO" id="GO:0055036">
    <property type="term" value="C:virion membrane"/>
    <property type="evidence" value="ECO:0007669"/>
    <property type="project" value="UniProtKB-SubCell"/>
</dbReference>
<keyword evidence="12 32" id="KW-1162">Viral penetration into host cytoplasm</keyword>
<accession>A0A860MSQ5</accession>
<evidence type="ECO:0000256" key="30">
    <source>
        <dbReference type="ARBA" id="ARBA00023288"/>
    </source>
</evidence>
<evidence type="ECO:0000256" key="8">
    <source>
        <dbReference type="ARBA" id="ARBA00022510"/>
    </source>
</evidence>
<comment type="caution">
    <text evidence="32 33">Lacks conserved residue(s) required for the propagation of feature annotation.</text>
</comment>
<feature type="transmembrane region" description="Helical" evidence="33">
    <location>
        <begin position="20"/>
        <end position="41"/>
    </location>
</feature>
<evidence type="ECO:0000256" key="3">
    <source>
        <dbReference type="ARBA" id="ARBA00004505"/>
    </source>
</evidence>
<dbReference type="InterPro" id="IPR037527">
    <property type="entry name" value="Gp160"/>
</dbReference>
<evidence type="ECO:0000259" key="34">
    <source>
        <dbReference type="Pfam" id="PF00516"/>
    </source>
</evidence>
<comment type="domain">
    <text evidence="32">The CD4-binding region is targeted by the antibody b12.</text>
</comment>
<comment type="miscellaneous">
    <text evidence="32">HIV-1 lineages are divided in three main groups, M (for Major), O (for Outlier), and N (for New, or Non-M, Non-O). The vast majority of strains found worldwide belong to the group M. Group O seems to be endemic to and largely confined to Cameroon and neighboring countries in West Central Africa, where these viruses represent a small minority of HIV-1 strains. The group N is represented by a limited number of isolates from Cameroonian persons. The group M is further subdivided in 9 clades or subtypes (A to D, F to H, J and K).</text>
</comment>
<dbReference type="FunFam" id="1.10.287.210:FF:000001">
    <property type="entry name" value="Envelope glycoprotein gp160"/>
    <property type="match status" value="1"/>
</dbReference>
<comment type="subcellular location">
    <subcellularLocation>
        <location evidence="3">Host cell membrane</location>
        <topology evidence="3">Peripheral membrane protein</topology>
    </subcellularLocation>
    <subcellularLocation>
        <location evidence="1">Host cell membrane</location>
        <topology evidence="1">Single-pass type I membrane protein</topology>
    </subcellularLocation>
    <subcellularLocation>
        <location evidence="2">Host endosome membrane</location>
        <topology evidence="2">Peripheral membrane protein</topology>
    </subcellularLocation>
    <subcellularLocation>
        <location evidence="5">Host endosome membrane</location>
        <topology evidence="5">Single-pass type I membrane protein</topology>
    </subcellularLocation>
    <subcellularLocation>
        <location evidence="6">Virion membrane</location>
        <topology evidence="6">Peripheral membrane protein</topology>
    </subcellularLocation>
    <subcellularLocation>
        <location evidence="4">Virion membrane</location>
        <topology evidence="4">Single-pass type I membrane protein</topology>
    </subcellularLocation>
</comment>
<dbReference type="GO" id="GO:0075512">
    <property type="term" value="P:clathrin-dependent endocytosis of virus by host cell"/>
    <property type="evidence" value="ECO:0007669"/>
    <property type="project" value="UniProtKB-UniRule"/>
</dbReference>
<evidence type="ECO:0000256" key="9">
    <source>
        <dbReference type="ARBA" id="ARBA00022511"/>
    </source>
</evidence>
<evidence type="ECO:0000256" key="32">
    <source>
        <dbReference type="HAMAP-Rule" id="MF_04083"/>
    </source>
</evidence>